<reference evidence="3 4" key="1">
    <citation type="journal article" date="2010" name="Stand. Genomic Sci.">
        <title>Complete genome sequence of Desulfarculus baarsii type strain (2st14).</title>
        <authorList>
            <person name="Sun H."/>
            <person name="Spring S."/>
            <person name="Lapidus A."/>
            <person name="Davenport K."/>
            <person name="Del Rio T.G."/>
            <person name="Tice H."/>
            <person name="Nolan M."/>
            <person name="Copeland A."/>
            <person name="Cheng J.F."/>
            <person name="Lucas S."/>
            <person name="Tapia R."/>
            <person name="Goodwin L."/>
            <person name="Pitluck S."/>
            <person name="Ivanova N."/>
            <person name="Pagani I."/>
            <person name="Mavromatis K."/>
            <person name="Ovchinnikova G."/>
            <person name="Pati A."/>
            <person name="Chen A."/>
            <person name="Palaniappan K."/>
            <person name="Hauser L."/>
            <person name="Chang Y.J."/>
            <person name="Jeffries C.D."/>
            <person name="Detter J.C."/>
            <person name="Han C."/>
            <person name="Rohde M."/>
            <person name="Brambilla E."/>
            <person name="Goker M."/>
            <person name="Woyke T."/>
            <person name="Bristow J."/>
            <person name="Eisen J.A."/>
            <person name="Markowitz V."/>
            <person name="Hugenholtz P."/>
            <person name="Kyrpides N.C."/>
            <person name="Klenk H.P."/>
            <person name="Land M."/>
        </authorList>
    </citation>
    <scope>NUCLEOTIDE SEQUENCE [LARGE SCALE GENOMIC DNA]</scope>
    <source>
        <strain evidence="4">ATCC 33931 / DSM 2075 / LMG 7858 / VKM B-1802 / 2st14</strain>
    </source>
</reference>
<dbReference type="OrthoDB" id="5443996at2"/>
<dbReference type="KEGG" id="dbr:Deba_2084"/>
<gene>
    <name evidence="3" type="ordered locus">Deba_2084</name>
</gene>
<evidence type="ECO:0000313" key="4">
    <source>
        <dbReference type="Proteomes" id="UP000009047"/>
    </source>
</evidence>
<dbReference type="STRING" id="644282.Deba_2084"/>
<dbReference type="Pfam" id="PF13439">
    <property type="entry name" value="Glyco_transf_4"/>
    <property type="match status" value="1"/>
</dbReference>
<dbReference type="InterPro" id="IPR001296">
    <property type="entry name" value="Glyco_trans_1"/>
</dbReference>
<dbReference type="GO" id="GO:0016757">
    <property type="term" value="F:glycosyltransferase activity"/>
    <property type="evidence" value="ECO:0007669"/>
    <property type="project" value="InterPro"/>
</dbReference>
<dbReference type="InterPro" id="IPR050194">
    <property type="entry name" value="Glycosyltransferase_grp1"/>
</dbReference>
<dbReference type="AlphaFoldDB" id="E1QID2"/>
<dbReference type="HOGENOM" id="CLU_009583_2_5_7"/>
<feature type="domain" description="Glycosyl transferase family 1" evidence="1">
    <location>
        <begin position="191"/>
        <end position="345"/>
    </location>
</feature>
<keyword evidence="3" id="KW-0808">Transferase</keyword>
<proteinExistence type="predicted"/>
<evidence type="ECO:0000313" key="3">
    <source>
        <dbReference type="EMBL" id="ADK85449.1"/>
    </source>
</evidence>
<dbReference type="Gene3D" id="3.40.50.2000">
    <property type="entry name" value="Glycogen Phosphorylase B"/>
    <property type="match status" value="2"/>
</dbReference>
<dbReference type="Pfam" id="PF00534">
    <property type="entry name" value="Glycos_transf_1"/>
    <property type="match status" value="1"/>
</dbReference>
<evidence type="ECO:0000259" key="1">
    <source>
        <dbReference type="Pfam" id="PF00534"/>
    </source>
</evidence>
<dbReference type="CDD" id="cd03801">
    <property type="entry name" value="GT4_PimA-like"/>
    <property type="match status" value="1"/>
</dbReference>
<evidence type="ECO:0000259" key="2">
    <source>
        <dbReference type="Pfam" id="PF13439"/>
    </source>
</evidence>
<name>E1QID2_DESB2</name>
<protein>
    <submittedName>
        <fullName evidence="3">Glycosyl transferase group 1</fullName>
    </submittedName>
</protein>
<dbReference type="Proteomes" id="UP000009047">
    <property type="component" value="Chromosome"/>
</dbReference>
<dbReference type="RefSeq" id="WP_013258890.1">
    <property type="nucleotide sequence ID" value="NC_014365.1"/>
</dbReference>
<dbReference type="eggNOG" id="COG0438">
    <property type="taxonomic scope" value="Bacteria"/>
</dbReference>
<dbReference type="PANTHER" id="PTHR45947">
    <property type="entry name" value="SULFOQUINOVOSYL TRANSFERASE SQD2"/>
    <property type="match status" value="1"/>
</dbReference>
<keyword evidence="4" id="KW-1185">Reference proteome</keyword>
<feature type="domain" description="Glycosyltransferase subfamily 4-like N-terminal" evidence="2">
    <location>
        <begin position="15"/>
        <end position="170"/>
    </location>
</feature>
<dbReference type="CAZy" id="GT4">
    <property type="family name" value="Glycosyltransferase Family 4"/>
</dbReference>
<dbReference type="SUPFAM" id="SSF53756">
    <property type="entry name" value="UDP-Glycosyltransferase/glycogen phosphorylase"/>
    <property type="match status" value="1"/>
</dbReference>
<dbReference type="EMBL" id="CP002085">
    <property type="protein sequence ID" value="ADK85449.1"/>
    <property type="molecule type" value="Genomic_DNA"/>
</dbReference>
<sequence>MKWALYNLTSTTQSGGVETGVWRLARAFAEMGQDVVVIGGASQRPLPAAAQGLEVKTFAFRDRQRFPDLGSRARKLLERLSLAHNAFEELRHGGYDRLVVFKTYDVGPALWAARGGAAKVGYLSGGTEYYPGYAWLGRRLDYLASVSQHNAQQMARATGLRPAVNYLGVDGDCFRPTAPDEALARLAGLTAGDEVIVTAVRLVALKGVQRAMQAVALLAGRRPRLKLLVAGEGPYLPDLQRQVDELGLVGRVCFVGYLPQERLAGFYALGRLAAFPSLGEEALGLSAGEALACGLPVVASDLGGLPEVVGEGGILVKPRDVEGLARAFERLLDDVDLARAMARRGGERIGRLFTWRACAQRMIDGFATGVGSAARRGE</sequence>
<accession>E1QID2</accession>
<dbReference type="InterPro" id="IPR028098">
    <property type="entry name" value="Glyco_trans_4-like_N"/>
</dbReference>
<dbReference type="PANTHER" id="PTHR45947:SF3">
    <property type="entry name" value="SULFOQUINOVOSYL TRANSFERASE SQD2"/>
    <property type="match status" value="1"/>
</dbReference>
<organism evidence="3 4">
    <name type="scientific">Desulfarculus baarsii (strain ATCC 33931 / DSM 2075 / LMG 7858 / VKM B-1802 / 2st14)</name>
    <dbReference type="NCBI Taxonomy" id="644282"/>
    <lineage>
        <taxon>Bacteria</taxon>
        <taxon>Pseudomonadati</taxon>
        <taxon>Thermodesulfobacteriota</taxon>
        <taxon>Desulfarculia</taxon>
        <taxon>Desulfarculales</taxon>
        <taxon>Desulfarculaceae</taxon>
        <taxon>Desulfarculus</taxon>
    </lineage>
</organism>